<dbReference type="GO" id="GO:0004497">
    <property type="term" value="F:monooxygenase activity"/>
    <property type="evidence" value="ECO:0007669"/>
    <property type="project" value="UniProtKB-KW"/>
</dbReference>
<evidence type="ECO:0000256" key="7">
    <source>
        <dbReference type="ARBA" id="ARBA00022729"/>
    </source>
</evidence>
<evidence type="ECO:0000256" key="5">
    <source>
        <dbReference type="ARBA" id="ARBA00022525"/>
    </source>
</evidence>
<evidence type="ECO:0000256" key="13">
    <source>
        <dbReference type="ARBA" id="ARBA00023180"/>
    </source>
</evidence>
<dbReference type="InterPro" id="IPR006626">
    <property type="entry name" value="PbH1"/>
</dbReference>
<evidence type="ECO:0000256" key="12">
    <source>
        <dbReference type="ARBA" id="ARBA00023157"/>
    </source>
</evidence>
<keyword evidence="15" id="KW-0961">Cell wall biogenesis/degradation</keyword>
<dbReference type="InterPro" id="IPR036396">
    <property type="entry name" value="Cyt_P450_sf"/>
</dbReference>
<dbReference type="SMART" id="SM00710">
    <property type="entry name" value="PbH1"/>
    <property type="match status" value="6"/>
</dbReference>
<evidence type="ECO:0000256" key="4">
    <source>
        <dbReference type="ARBA" id="ARBA00010617"/>
    </source>
</evidence>
<evidence type="ECO:0000313" key="25">
    <source>
        <dbReference type="Proteomes" id="UP000326340"/>
    </source>
</evidence>
<dbReference type="GO" id="GO:0045490">
    <property type="term" value="P:pectin catabolic process"/>
    <property type="evidence" value="ECO:0007669"/>
    <property type="project" value="UniProtKB-ARBA"/>
</dbReference>
<dbReference type="PANTHER" id="PTHR31736:SF14">
    <property type="entry name" value="EXOPOLYGALACTURONASE X-1-RELATED"/>
    <property type="match status" value="1"/>
</dbReference>
<evidence type="ECO:0000256" key="21">
    <source>
        <dbReference type="PROSITE-ProRule" id="PRU10052"/>
    </source>
</evidence>
<dbReference type="InterPro" id="IPR001128">
    <property type="entry name" value="Cyt_P450"/>
</dbReference>
<gene>
    <name evidence="24" type="primary">PgaX-2</name>
    <name evidence="24" type="ORF">CSHISOI_09701</name>
</gene>
<proteinExistence type="inferred from homology"/>
<dbReference type="GO" id="GO:0005576">
    <property type="term" value="C:extracellular region"/>
    <property type="evidence" value="ECO:0007669"/>
    <property type="project" value="UniProtKB-SubCell"/>
</dbReference>
<comment type="cofactor">
    <cofactor evidence="1 20">
        <name>heme</name>
        <dbReference type="ChEBI" id="CHEBI:30413"/>
    </cofactor>
</comment>
<protein>
    <recommendedName>
        <fullName evidence="16">galacturonan 1,4-alpha-galacturonidase</fullName>
        <ecNumber evidence="16">3.2.1.67</ecNumber>
    </recommendedName>
    <alternativeName>
        <fullName evidence="18">Galacturan 1,4-alpha-galacturonidase</fullName>
    </alternativeName>
    <alternativeName>
        <fullName evidence="17">Poly(1,4-alpha-D-galacturonide)galacturonohydrolase</fullName>
    </alternativeName>
</protein>
<name>A0A5Q4BG06_9PEZI</name>
<sequence>MVAPTLLGGLLAGAAAALIPLTHAAGTSSAAHKRPDIKPAPFHPGRPFPVSALRTKTCAVKAGANGSDDATAIFRAFKDCNNGGTVVLDSVYNVCSPLDLTFLNAVDVAITGTVNFCDDIDHWLPRTFKYTFQLSSSMWKFGGKDVNIYGNGVGTLNGNGQKWYDRFASNATLERPILLVTDGLHGGSITGLNMVNSPQWFNLIANSTDVLISDITIKVGSTSKNPAKNTDGWDTYRSDSVVIQNSHIDNGDDCVSFKPNSTNIVVQNLVCNGSHGISVGSLGQYVGTFDIVENLYVYNTTMSNASDAARIKVWPGIDTPFQPSLSGGGGSGYVKNVTYDGFHQSNNDNAITIDQCYGQKNQTLCNEYPSNMTISDIYFKNFDGTASSKNDPRVGTLVCSSPSKCVNINASKINIKTPSGKNPQWLCVNLDTGLLDINCVLLRPRLEAQIPLAQFFPGPFARPFLVLADYREAQRLMSKQSKDLSRGFLNNVVWSFFPPNHFIAMEDSHPSFKKSKFLTKDLMTDSFLHTPVYDSMELNDMLWGYFGGGQDSTHSTLCFTVKNLGMHQGAQSELRRALRRAHQEAHTRELTVQEIIRTKVPYLDAFIEETLRLCSPAGASTKETACDTIVSGHAIPKGTPIMILLAGPTFTQSGVRPPEKLSEGGVSDWSCSEYPAEGFHPERWLRSDDNGDVRYDNNAGPFLSFSTGPRGCWGKRLAYLELKLIVALLVCNFEFLRLPAELEDDGLMEGLFTKPKSSL</sequence>
<evidence type="ECO:0000256" key="20">
    <source>
        <dbReference type="PIRSR" id="PIRSR602403-1"/>
    </source>
</evidence>
<evidence type="ECO:0000313" key="24">
    <source>
        <dbReference type="EMBL" id="TQN65711.1"/>
    </source>
</evidence>
<evidence type="ECO:0000256" key="8">
    <source>
        <dbReference type="ARBA" id="ARBA00022737"/>
    </source>
</evidence>
<dbReference type="SUPFAM" id="SSF51126">
    <property type="entry name" value="Pectin lyase-like"/>
    <property type="match status" value="1"/>
</dbReference>
<dbReference type="Proteomes" id="UP000326340">
    <property type="component" value="Unassembled WGS sequence"/>
</dbReference>
<comment type="similarity">
    <text evidence="3 22">Belongs to the glycosyl hydrolase 28 family.</text>
</comment>
<dbReference type="InterPro" id="IPR011050">
    <property type="entry name" value="Pectin_lyase_fold/virulence"/>
</dbReference>
<comment type="similarity">
    <text evidence="4">Belongs to the cytochrome P450 family.</text>
</comment>
<dbReference type="InterPro" id="IPR002403">
    <property type="entry name" value="Cyt_P450_E_grp-IV"/>
</dbReference>
<dbReference type="EC" id="3.2.1.67" evidence="16"/>
<dbReference type="InterPro" id="IPR000743">
    <property type="entry name" value="Glyco_hydro_28"/>
</dbReference>
<evidence type="ECO:0000256" key="17">
    <source>
        <dbReference type="ARBA" id="ARBA00041604"/>
    </source>
</evidence>
<evidence type="ECO:0000256" key="22">
    <source>
        <dbReference type="RuleBase" id="RU361169"/>
    </source>
</evidence>
<dbReference type="GO" id="GO:0016705">
    <property type="term" value="F:oxidoreductase activity, acting on paired donors, with incorporation or reduction of molecular oxygen"/>
    <property type="evidence" value="ECO:0007669"/>
    <property type="project" value="InterPro"/>
</dbReference>
<dbReference type="GO" id="GO:0005506">
    <property type="term" value="F:iron ion binding"/>
    <property type="evidence" value="ECO:0007669"/>
    <property type="project" value="InterPro"/>
</dbReference>
<evidence type="ECO:0000256" key="2">
    <source>
        <dbReference type="ARBA" id="ARBA00004613"/>
    </source>
</evidence>
<feature type="binding site" description="axial binding residue" evidence="20">
    <location>
        <position position="712"/>
    </location>
    <ligand>
        <name>heme</name>
        <dbReference type="ChEBI" id="CHEBI:30413"/>
    </ligand>
    <ligandPart>
        <name>Fe</name>
        <dbReference type="ChEBI" id="CHEBI:18248"/>
    </ligandPart>
</feature>
<evidence type="ECO:0000256" key="15">
    <source>
        <dbReference type="ARBA" id="ARBA00023316"/>
    </source>
</evidence>
<dbReference type="GO" id="GO:0020037">
    <property type="term" value="F:heme binding"/>
    <property type="evidence" value="ECO:0007669"/>
    <property type="project" value="InterPro"/>
</dbReference>
<keyword evidence="14 22" id="KW-0326">Glycosidase</keyword>
<evidence type="ECO:0000256" key="10">
    <source>
        <dbReference type="ARBA" id="ARBA00023004"/>
    </source>
</evidence>
<dbReference type="PRINTS" id="PR00385">
    <property type="entry name" value="P450"/>
</dbReference>
<dbReference type="GO" id="GO:0071555">
    <property type="term" value="P:cell wall organization"/>
    <property type="evidence" value="ECO:0007669"/>
    <property type="project" value="UniProtKB-KW"/>
</dbReference>
<dbReference type="GO" id="GO:0004650">
    <property type="term" value="F:polygalacturonase activity"/>
    <property type="evidence" value="ECO:0007669"/>
    <property type="project" value="InterPro"/>
</dbReference>
<dbReference type="AlphaFoldDB" id="A0A5Q4BG06"/>
<dbReference type="Pfam" id="PF00067">
    <property type="entry name" value="p450"/>
    <property type="match status" value="2"/>
</dbReference>
<keyword evidence="20" id="KW-0349">Heme</keyword>
<organism evidence="24 25">
    <name type="scientific">Colletotrichum shisoi</name>
    <dbReference type="NCBI Taxonomy" id="2078593"/>
    <lineage>
        <taxon>Eukaryota</taxon>
        <taxon>Fungi</taxon>
        <taxon>Dikarya</taxon>
        <taxon>Ascomycota</taxon>
        <taxon>Pezizomycotina</taxon>
        <taxon>Sordariomycetes</taxon>
        <taxon>Hypocreomycetidae</taxon>
        <taxon>Glomerellales</taxon>
        <taxon>Glomerellaceae</taxon>
        <taxon>Colletotrichum</taxon>
        <taxon>Colletotrichum destructivum species complex</taxon>
    </lineage>
</organism>
<keyword evidence="11" id="KW-0560">Oxidoreductase</keyword>
<comment type="subcellular location">
    <subcellularLocation>
        <location evidence="2">Secreted</location>
    </subcellularLocation>
</comment>
<keyword evidence="13" id="KW-0325">Glycoprotein</keyword>
<evidence type="ECO:0000256" key="3">
    <source>
        <dbReference type="ARBA" id="ARBA00008834"/>
    </source>
</evidence>
<keyword evidence="5" id="KW-0964">Secreted</keyword>
<evidence type="ECO:0000256" key="1">
    <source>
        <dbReference type="ARBA" id="ARBA00001971"/>
    </source>
</evidence>
<evidence type="ECO:0000256" key="9">
    <source>
        <dbReference type="ARBA" id="ARBA00022801"/>
    </source>
</evidence>
<keyword evidence="8" id="KW-0677">Repeat</keyword>
<dbReference type="SUPFAM" id="SSF48264">
    <property type="entry name" value="Cytochrome P450"/>
    <property type="match status" value="1"/>
</dbReference>
<evidence type="ECO:0000256" key="19">
    <source>
        <dbReference type="ARBA" id="ARBA00048766"/>
    </source>
</evidence>
<dbReference type="EMBL" id="PUHP01001488">
    <property type="protein sequence ID" value="TQN65711.1"/>
    <property type="molecule type" value="Genomic_DNA"/>
</dbReference>
<keyword evidence="10 20" id="KW-0408">Iron</keyword>
<feature type="active site" evidence="21">
    <location>
        <position position="275"/>
    </location>
</feature>
<keyword evidence="6 20" id="KW-0479">Metal-binding</keyword>
<accession>A0A5Q4BG06</accession>
<dbReference type="GO" id="GO:0047911">
    <property type="term" value="F:galacturan 1,4-alpha-galacturonidase activity"/>
    <property type="evidence" value="ECO:0007669"/>
    <property type="project" value="UniProtKB-EC"/>
</dbReference>
<evidence type="ECO:0000256" key="14">
    <source>
        <dbReference type="ARBA" id="ARBA00023295"/>
    </source>
</evidence>
<comment type="caution">
    <text evidence="24">The sequence shown here is derived from an EMBL/GenBank/DDBJ whole genome shotgun (WGS) entry which is preliminary data.</text>
</comment>
<dbReference type="InterPro" id="IPR012334">
    <property type="entry name" value="Pectin_lyas_fold"/>
</dbReference>
<evidence type="ECO:0000256" key="6">
    <source>
        <dbReference type="ARBA" id="ARBA00022723"/>
    </source>
</evidence>
<evidence type="ECO:0000256" key="18">
    <source>
        <dbReference type="ARBA" id="ARBA00043142"/>
    </source>
</evidence>
<dbReference type="PRINTS" id="PR00465">
    <property type="entry name" value="EP450IV"/>
</dbReference>
<keyword evidence="9 22" id="KW-0378">Hydrolase</keyword>
<dbReference type="Gene3D" id="2.160.20.10">
    <property type="entry name" value="Single-stranded right-handed beta-helix, Pectin lyase-like"/>
    <property type="match status" value="1"/>
</dbReference>
<evidence type="ECO:0000256" key="23">
    <source>
        <dbReference type="SAM" id="SignalP"/>
    </source>
</evidence>
<dbReference type="PROSITE" id="PS00502">
    <property type="entry name" value="POLYGALACTURONASE"/>
    <property type="match status" value="1"/>
</dbReference>
<keyword evidence="25" id="KW-1185">Reference proteome</keyword>
<feature type="signal peptide" evidence="23">
    <location>
        <begin position="1"/>
        <end position="24"/>
    </location>
</feature>
<keyword evidence="12" id="KW-1015">Disulfide bond</keyword>
<comment type="catalytic activity">
    <reaction evidence="19">
        <text>[(1-&gt;4)-alpha-D-galacturonosyl](n) + H2O = alpha-D-galacturonate + [(1-&gt;4)-alpha-D-galacturonosyl](n-1)</text>
        <dbReference type="Rhea" id="RHEA:14117"/>
        <dbReference type="Rhea" id="RHEA-COMP:14570"/>
        <dbReference type="Rhea" id="RHEA-COMP:14572"/>
        <dbReference type="ChEBI" id="CHEBI:15377"/>
        <dbReference type="ChEBI" id="CHEBI:58658"/>
        <dbReference type="ChEBI" id="CHEBI:140523"/>
        <dbReference type="EC" id="3.2.1.67"/>
    </reaction>
</comment>
<reference evidence="24 25" key="1">
    <citation type="journal article" date="2019" name="Sci. Rep.">
        <title>Colletotrichum shisoi sp. nov., an anthracnose pathogen of Perilla frutescens in Japan: molecular phylogenetic, morphological and genomic evidence.</title>
        <authorList>
            <person name="Gan P."/>
            <person name="Tsushima A."/>
            <person name="Hiroyama R."/>
            <person name="Narusaka M."/>
            <person name="Takano Y."/>
            <person name="Narusaka Y."/>
            <person name="Kawaradani M."/>
            <person name="Damm U."/>
            <person name="Shirasu K."/>
        </authorList>
    </citation>
    <scope>NUCLEOTIDE SEQUENCE [LARGE SCALE GENOMIC DNA]</scope>
    <source>
        <strain evidence="24 25">PG-2018a</strain>
    </source>
</reference>
<dbReference type="Gene3D" id="1.10.630.10">
    <property type="entry name" value="Cytochrome P450"/>
    <property type="match status" value="1"/>
</dbReference>
<feature type="non-terminal residue" evidence="24">
    <location>
        <position position="759"/>
    </location>
</feature>
<evidence type="ECO:0000256" key="16">
    <source>
        <dbReference type="ARBA" id="ARBA00038933"/>
    </source>
</evidence>
<keyword evidence="7 23" id="KW-0732">Signal</keyword>
<feature type="chain" id="PRO_5024974455" description="galacturonan 1,4-alpha-galacturonidase" evidence="23">
    <location>
        <begin position="25"/>
        <end position="759"/>
    </location>
</feature>
<evidence type="ECO:0000256" key="11">
    <source>
        <dbReference type="ARBA" id="ARBA00023033"/>
    </source>
</evidence>
<dbReference type="PANTHER" id="PTHR31736">
    <property type="match status" value="1"/>
</dbReference>
<dbReference type="OrthoDB" id="187139at2759"/>
<keyword evidence="11" id="KW-0503">Monooxygenase</keyword>
<dbReference type="Pfam" id="PF00295">
    <property type="entry name" value="Glyco_hydro_28"/>
    <property type="match status" value="1"/>
</dbReference>